<sequence length="155" mass="18776">MGLLDTNSTVTDKEGRFNIPGWSFEPVNLLSKRANNRNPVVLMFKENYSPYVFNNRASADRYGINPAPWRIQCCSRKEHFIEKFTLSNREYLFSINEKFEPHLRYLRFPWLCTGDKAYKFEKELNKVENRFTNRRENKYRNFDPIRKINEKNCWF</sequence>
<organism evidence="1 2">
    <name type="scientific">Spartinivicinus marinus</name>
    <dbReference type="NCBI Taxonomy" id="2994442"/>
    <lineage>
        <taxon>Bacteria</taxon>
        <taxon>Pseudomonadati</taxon>
        <taxon>Pseudomonadota</taxon>
        <taxon>Gammaproteobacteria</taxon>
        <taxon>Oceanospirillales</taxon>
        <taxon>Zooshikellaceae</taxon>
        <taxon>Spartinivicinus</taxon>
    </lineage>
</organism>
<gene>
    <name evidence="1" type="ORF">H0A36_26210</name>
</gene>
<protein>
    <submittedName>
        <fullName evidence="1">Uncharacterized protein</fullName>
    </submittedName>
</protein>
<dbReference type="AlphaFoldDB" id="A0A853INT2"/>
<keyword evidence="2" id="KW-1185">Reference proteome</keyword>
<evidence type="ECO:0000313" key="2">
    <source>
        <dbReference type="Proteomes" id="UP000569732"/>
    </source>
</evidence>
<name>A0A853INT2_9GAMM</name>
<reference evidence="1 2" key="1">
    <citation type="submission" date="2020-07" db="EMBL/GenBank/DDBJ databases">
        <title>Endozoicomonas sp. nov., isolated from sediment.</title>
        <authorList>
            <person name="Gu T."/>
        </authorList>
    </citation>
    <scope>NUCLEOTIDE SEQUENCE [LARGE SCALE GENOMIC DNA]</scope>
    <source>
        <strain evidence="1 2">SM1973</strain>
    </source>
</reference>
<comment type="caution">
    <text evidence="1">The sequence shown here is derived from an EMBL/GenBank/DDBJ whole genome shotgun (WGS) entry which is preliminary data.</text>
</comment>
<dbReference type="EMBL" id="JACCKB010000095">
    <property type="protein sequence ID" value="NYZ69516.1"/>
    <property type="molecule type" value="Genomic_DNA"/>
</dbReference>
<dbReference type="Proteomes" id="UP000569732">
    <property type="component" value="Unassembled WGS sequence"/>
</dbReference>
<evidence type="ECO:0000313" key="1">
    <source>
        <dbReference type="EMBL" id="NYZ69516.1"/>
    </source>
</evidence>
<dbReference type="RefSeq" id="WP_180571500.1">
    <property type="nucleotide sequence ID" value="NZ_JACCKB010000095.1"/>
</dbReference>
<accession>A0A853INT2</accession>
<proteinExistence type="predicted"/>